<reference evidence="2 3" key="1">
    <citation type="submission" date="2009-02" db="EMBL/GenBank/DDBJ databases">
        <title>The Genome Sequence of Oxalobacter formigenes OXCC13.</title>
        <authorList>
            <consortium name="The Broad Institute Genome Sequencing Platform"/>
            <person name="Ward D."/>
            <person name="Young S.K."/>
            <person name="Kodira C.D."/>
            <person name="Zeng Q."/>
            <person name="Koehrsen M."/>
            <person name="Alvarado L."/>
            <person name="Berlin A."/>
            <person name="Borenstein D."/>
            <person name="Chen Z."/>
            <person name="Engels R."/>
            <person name="Freedman E."/>
            <person name="Gellesch M."/>
            <person name="Goldberg J."/>
            <person name="Griggs A."/>
            <person name="Gujja S."/>
            <person name="Heiman D."/>
            <person name="Hepburn T."/>
            <person name="Howarth C."/>
            <person name="Jen D."/>
            <person name="Larson L."/>
            <person name="Lewis B."/>
            <person name="Mehta T."/>
            <person name="Park D."/>
            <person name="Pearson M."/>
            <person name="Roberts A."/>
            <person name="Saif S."/>
            <person name="Shea T."/>
            <person name="Shenoy N."/>
            <person name="Sisk P."/>
            <person name="Stolte C."/>
            <person name="Sykes S."/>
            <person name="Walk T."/>
            <person name="White J."/>
            <person name="Yandava C."/>
            <person name="Allison M.J."/>
            <person name="Lander E."/>
            <person name="Nusbaum C."/>
            <person name="Galagan J."/>
            <person name="Birren B."/>
        </authorList>
    </citation>
    <scope>NUCLEOTIDE SEQUENCE [LARGE SCALE GENOMIC DNA]</scope>
    <source>
        <strain evidence="2 3">OXCC13</strain>
    </source>
</reference>
<feature type="compositionally biased region" description="Polar residues" evidence="1">
    <location>
        <begin position="110"/>
        <end position="120"/>
    </location>
</feature>
<sequence length="138" mass="15493">MSAFFEGFLAGLANPKATKGVTQAGSAFYDWFKGEQQKNKMDADFNDAMRDYQAPEPQGSRSNPFGYFDKGTPAPAEGNPQQGADRAQIESEKMLRHLEQGIQKFMDSGNPRNNPQQYFNGQVVPKGQHVNPTYDRRR</sequence>
<gene>
    <name evidence="2" type="ORF">OFBG_00691</name>
</gene>
<protein>
    <submittedName>
        <fullName evidence="2">Uncharacterized protein</fullName>
    </submittedName>
</protein>
<dbReference type="AlphaFoldDB" id="C3X8Y7"/>
<dbReference type="HOGENOM" id="CLU_1853211_0_0_4"/>
<name>C3X8Y7_OXAFO</name>
<evidence type="ECO:0000313" key="2">
    <source>
        <dbReference type="EMBL" id="EEO29663.1"/>
    </source>
</evidence>
<evidence type="ECO:0000256" key="1">
    <source>
        <dbReference type="SAM" id="MobiDB-lite"/>
    </source>
</evidence>
<dbReference type="EMBL" id="GG658170">
    <property type="protein sequence ID" value="EEO29663.1"/>
    <property type="molecule type" value="Genomic_DNA"/>
</dbReference>
<organism evidence="2 3">
    <name type="scientific">Oxalobacter formigenes OXCC13</name>
    <dbReference type="NCBI Taxonomy" id="556269"/>
    <lineage>
        <taxon>Bacteria</taxon>
        <taxon>Pseudomonadati</taxon>
        <taxon>Pseudomonadota</taxon>
        <taxon>Betaproteobacteria</taxon>
        <taxon>Burkholderiales</taxon>
        <taxon>Oxalobacteraceae</taxon>
        <taxon>Oxalobacter</taxon>
    </lineage>
</organism>
<keyword evidence="3" id="KW-1185">Reference proteome</keyword>
<proteinExistence type="predicted"/>
<evidence type="ECO:0000313" key="3">
    <source>
        <dbReference type="Proteomes" id="UP000005089"/>
    </source>
</evidence>
<dbReference type="RefSeq" id="WP_005880304.1">
    <property type="nucleotide sequence ID" value="NZ_CP019430.1"/>
</dbReference>
<dbReference type="Proteomes" id="UP000005089">
    <property type="component" value="Unassembled WGS sequence"/>
</dbReference>
<accession>C3X8Y7</accession>
<feature type="region of interest" description="Disordered" evidence="1">
    <location>
        <begin position="105"/>
        <end position="138"/>
    </location>
</feature>
<feature type="region of interest" description="Disordered" evidence="1">
    <location>
        <begin position="51"/>
        <end position="88"/>
    </location>
</feature>
<dbReference type="GeneID" id="77135400"/>